<feature type="compositionally biased region" description="Low complexity" evidence="1">
    <location>
        <begin position="596"/>
        <end position="608"/>
    </location>
</feature>
<dbReference type="OrthoDB" id="3800943at2759"/>
<dbReference type="GeneID" id="54552914"/>
<sequence>MSTSESWAPDTAEYTNDRSLAYNHPSTNYGADSATPAYLPCQGRVHCNGQSIPYNVSARFSCQPNVPLATIAERTSHWTLKSHPSHNVARRPHHAQVLYSTSSTTKRPSMSSRRKDEAGVNNQERRGNCQIGDRAGPNADLTTQCSEGIPIKKEPRGGELAGSSKRSGVGIGTEEKGLKALLRGILQNFRSASRHSEARSPLVTSQLPETLTGEGKQLMGRNQACAQLSRDEFLELGTDNCQPLLSEYSTWKLLSSPHTPHECSRKFEHSVHRHENASYDSIHPFARASPFWTTPLADQYDSRAYNGSEAPGANHRGGIEILRKSTSDTTPVEEGYFKCAREVSPSCSASTRYSGTVLGVDVDLEQEFPNMNGPSPSPNRSGTPVYQPSQEKLETPIPTRNAKPPKSITSFALPVLLPLAAAAGIVQVNTTTTTLSFYSPSGSLIQVVESPISSFPAAKYYQNALAASETSSTPAALNTTALPRSCIVLSAHLKHDKSSYRKNHSQLLCGTAQTSSASSCNSVDSMNHFAPKSGTVPALKPRDQQTLWHNGIRPSVNLRARIEAVVSCSPSSNGRRQKWRTKSENGFAAYGNHENGSISSGKSKTSSKGNHHLQWSVSMSMPRSCKGSKLVLDA</sequence>
<keyword evidence="3" id="KW-1185">Reference proteome</keyword>
<feature type="region of interest" description="Disordered" evidence="1">
    <location>
        <begin position="83"/>
        <end position="171"/>
    </location>
</feature>
<protein>
    <submittedName>
        <fullName evidence="2">Uncharacterized protein</fullName>
    </submittedName>
</protein>
<proteinExistence type="predicted"/>
<dbReference type="Proteomes" id="UP000800097">
    <property type="component" value="Unassembled WGS sequence"/>
</dbReference>
<dbReference type="AlphaFoldDB" id="A0A6A6JJI6"/>
<evidence type="ECO:0000313" key="3">
    <source>
        <dbReference type="Proteomes" id="UP000800097"/>
    </source>
</evidence>
<accession>A0A6A6JJI6</accession>
<evidence type="ECO:0000313" key="2">
    <source>
        <dbReference type="EMBL" id="KAF2276657.1"/>
    </source>
</evidence>
<gene>
    <name evidence="2" type="ORF">EI97DRAFT_442047</name>
</gene>
<feature type="region of interest" description="Disordered" evidence="1">
    <location>
        <begin position="366"/>
        <end position="403"/>
    </location>
</feature>
<dbReference type="EMBL" id="ML986492">
    <property type="protein sequence ID" value="KAF2276657.1"/>
    <property type="molecule type" value="Genomic_DNA"/>
</dbReference>
<name>A0A6A6JJI6_WESOR</name>
<feature type="region of interest" description="Disordered" evidence="1">
    <location>
        <begin position="570"/>
        <end position="611"/>
    </location>
</feature>
<feature type="compositionally biased region" description="Polar residues" evidence="1">
    <location>
        <begin position="372"/>
        <end position="390"/>
    </location>
</feature>
<evidence type="ECO:0000256" key="1">
    <source>
        <dbReference type="SAM" id="MobiDB-lite"/>
    </source>
</evidence>
<organism evidence="2 3">
    <name type="scientific">Westerdykella ornata</name>
    <dbReference type="NCBI Taxonomy" id="318751"/>
    <lineage>
        <taxon>Eukaryota</taxon>
        <taxon>Fungi</taxon>
        <taxon>Dikarya</taxon>
        <taxon>Ascomycota</taxon>
        <taxon>Pezizomycotina</taxon>
        <taxon>Dothideomycetes</taxon>
        <taxon>Pleosporomycetidae</taxon>
        <taxon>Pleosporales</taxon>
        <taxon>Sporormiaceae</taxon>
        <taxon>Westerdykella</taxon>
    </lineage>
</organism>
<feature type="compositionally biased region" description="Polar residues" evidence="1">
    <location>
        <begin position="98"/>
        <end position="111"/>
    </location>
</feature>
<feature type="compositionally biased region" description="Basic and acidic residues" evidence="1">
    <location>
        <begin position="113"/>
        <end position="127"/>
    </location>
</feature>
<reference evidence="2" key="1">
    <citation type="journal article" date="2020" name="Stud. Mycol.">
        <title>101 Dothideomycetes genomes: a test case for predicting lifestyles and emergence of pathogens.</title>
        <authorList>
            <person name="Haridas S."/>
            <person name="Albert R."/>
            <person name="Binder M."/>
            <person name="Bloem J."/>
            <person name="Labutti K."/>
            <person name="Salamov A."/>
            <person name="Andreopoulos B."/>
            <person name="Baker S."/>
            <person name="Barry K."/>
            <person name="Bills G."/>
            <person name="Bluhm B."/>
            <person name="Cannon C."/>
            <person name="Castanera R."/>
            <person name="Culley D."/>
            <person name="Daum C."/>
            <person name="Ezra D."/>
            <person name="Gonzalez J."/>
            <person name="Henrissat B."/>
            <person name="Kuo A."/>
            <person name="Liang C."/>
            <person name="Lipzen A."/>
            <person name="Lutzoni F."/>
            <person name="Magnuson J."/>
            <person name="Mondo S."/>
            <person name="Nolan M."/>
            <person name="Ohm R."/>
            <person name="Pangilinan J."/>
            <person name="Park H.-J."/>
            <person name="Ramirez L."/>
            <person name="Alfaro M."/>
            <person name="Sun H."/>
            <person name="Tritt A."/>
            <person name="Yoshinaga Y."/>
            <person name="Zwiers L.-H."/>
            <person name="Turgeon B."/>
            <person name="Goodwin S."/>
            <person name="Spatafora J."/>
            <person name="Crous P."/>
            <person name="Grigoriev I."/>
        </authorList>
    </citation>
    <scope>NUCLEOTIDE SEQUENCE</scope>
    <source>
        <strain evidence="2">CBS 379.55</strain>
    </source>
</reference>
<dbReference type="RefSeq" id="XP_033654196.1">
    <property type="nucleotide sequence ID" value="XM_033799739.1"/>
</dbReference>